<dbReference type="AlphaFoldDB" id="A0AA42C347"/>
<name>A0AA42C347_9GAMM</name>
<dbReference type="Pfam" id="PF00589">
    <property type="entry name" value="Phage_integrase"/>
    <property type="match status" value="1"/>
</dbReference>
<evidence type="ECO:0000313" key="4">
    <source>
        <dbReference type="EMBL" id="MCV9883684.1"/>
    </source>
</evidence>
<keyword evidence="5" id="KW-1185">Reference proteome</keyword>
<dbReference type="GO" id="GO:0006310">
    <property type="term" value="P:DNA recombination"/>
    <property type="evidence" value="ECO:0007669"/>
    <property type="project" value="UniProtKB-KW"/>
</dbReference>
<comment type="caution">
    <text evidence="3">The sequence shown here is derived from an EMBL/GenBank/DDBJ whole genome shotgun (WGS) entry which is preliminary data.</text>
</comment>
<organism evidence="3 6">
    <name type="scientific">Brenneria izbisi</name>
    <dbReference type="NCBI Taxonomy" id="2939450"/>
    <lineage>
        <taxon>Bacteria</taxon>
        <taxon>Pseudomonadati</taxon>
        <taxon>Pseudomonadota</taxon>
        <taxon>Gammaproteobacteria</taxon>
        <taxon>Enterobacterales</taxon>
        <taxon>Pectobacteriaceae</taxon>
        <taxon>Brenneria</taxon>
    </lineage>
</organism>
<dbReference type="Gene3D" id="1.10.443.10">
    <property type="entry name" value="Intergrase catalytic core"/>
    <property type="match status" value="1"/>
</dbReference>
<reference evidence="3" key="1">
    <citation type="submission" date="2022-04" db="EMBL/GenBank/DDBJ databases">
        <title>Brenneria sp. isolated from walnut trees in Serbia.</title>
        <authorList>
            <person name="Gasic K."/>
            <person name="Zlatkovic N."/>
            <person name="Kuzmanovic N."/>
        </authorList>
    </citation>
    <scope>NUCLEOTIDE SEQUENCE</scope>
    <source>
        <strain evidence="4">KBI 423</strain>
        <strain evidence="3">KBI 447</strain>
    </source>
</reference>
<evidence type="ECO:0000313" key="6">
    <source>
        <dbReference type="Proteomes" id="UP001165569"/>
    </source>
</evidence>
<dbReference type="EMBL" id="JAMPJT010000015">
    <property type="protein sequence ID" value="MCV9880298.1"/>
    <property type="molecule type" value="Genomic_DNA"/>
</dbReference>
<dbReference type="InterPro" id="IPR002104">
    <property type="entry name" value="Integrase_catalytic"/>
</dbReference>
<gene>
    <name evidence="3" type="ORF">NC803_15780</name>
    <name evidence="4" type="ORF">NC856_15585</name>
</gene>
<dbReference type="GO" id="GO:0003677">
    <property type="term" value="F:DNA binding"/>
    <property type="evidence" value="ECO:0007669"/>
    <property type="project" value="InterPro"/>
</dbReference>
<evidence type="ECO:0000313" key="5">
    <source>
        <dbReference type="Proteomes" id="UP001165568"/>
    </source>
</evidence>
<dbReference type="SUPFAM" id="SSF56349">
    <property type="entry name" value="DNA breaking-rejoining enzymes"/>
    <property type="match status" value="1"/>
</dbReference>
<evidence type="ECO:0000313" key="3">
    <source>
        <dbReference type="EMBL" id="MCV9880298.1"/>
    </source>
</evidence>
<evidence type="ECO:0000256" key="1">
    <source>
        <dbReference type="ARBA" id="ARBA00023172"/>
    </source>
</evidence>
<feature type="non-terminal residue" evidence="3">
    <location>
        <position position="1"/>
    </location>
</feature>
<dbReference type="InterPro" id="IPR013762">
    <property type="entry name" value="Integrase-like_cat_sf"/>
</dbReference>
<evidence type="ECO:0000259" key="2">
    <source>
        <dbReference type="Pfam" id="PF00589"/>
    </source>
</evidence>
<dbReference type="RefSeq" id="WP_264091366.1">
    <property type="nucleotide sequence ID" value="NZ_JAMPJT010000015.1"/>
</dbReference>
<dbReference type="GO" id="GO:0015074">
    <property type="term" value="P:DNA integration"/>
    <property type="evidence" value="ECO:0007669"/>
    <property type="project" value="InterPro"/>
</dbReference>
<dbReference type="Proteomes" id="UP001165568">
    <property type="component" value="Unassembled WGS sequence"/>
</dbReference>
<dbReference type="EMBL" id="JAMPJU010000015">
    <property type="protein sequence ID" value="MCV9883684.1"/>
    <property type="molecule type" value="Genomic_DNA"/>
</dbReference>
<feature type="domain" description="Tyr recombinase" evidence="2">
    <location>
        <begin position="28"/>
        <end position="129"/>
    </location>
</feature>
<sequence>LAIDQIAQFGLSSLQVIYYFAKLFSMNTYVDEVIQHCLENSKSGYLISSSSRKSGRIPGAPNADSIIKAFVKALKATDLVYEKSAPSFHELRSLSSRLYKAEYGKEFAQKSLWHKSMKMTNIYLESRKKKWIEI</sequence>
<dbReference type="InterPro" id="IPR011010">
    <property type="entry name" value="DNA_brk_join_enz"/>
</dbReference>
<proteinExistence type="predicted"/>
<keyword evidence="1" id="KW-0233">DNA recombination</keyword>
<dbReference type="Proteomes" id="UP001165569">
    <property type="component" value="Unassembled WGS sequence"/>
</dbReference>
<accession>A0AA42C347</accession>
<protein>
    <submittedName>
        <fullName evidence="3">Tyrosine-type recombinase/integrase</fullName>
    </submittedName>
</protein>